<evidence type="ECO:0000313" key="2">
    <source>
        <dbReference type="EMBL" id="KAK4311167.1"/>
    </source>
</evidence>
<organism evidence="2 3">
    <name type="scientific">Petrolisthes manimaculis</name>
    <dbReference type="NCBI Taxonomy" id="1843537"/>
    <lineage>
        <taxon>Eukaryota</taxon>
        <taxon>Metazoa</taxon>
        <taxon>Ecdysozoa</taxon>
        <taxon>Arthropoda</taxon>
        <taxon>Crustacea</taxon>
        <taxon>Multicrustacea</taxon>
        <taxon>Malacostraca</taxon>
        <taxon>Eumalacostraca</taxon>
        <taxon>Eucarida</taxon>
        <taxon>Decapoda</taxon>
        <taxon>Pleocyemata</taxon>
        <taxon>Anomura</taxon>
        <taxon>Galatheoidea</taxon>
        <taxon>Porcellanidae</taxon>
        <taxon>Petrolisthes</taxon>
    </lineage>
</organism>
<protein>
    <submittedName>
        <fullName evidence="2">Uncharacterized protein</fullName>
    </submittedName>
</protein>
<dbReference type="PANTHER" id="PTHR23285">
    <property type="entry name" value="RING FINGER AND KH DOMAIN CONTAINING PROTEIN 1"/>
    <property type="match status" value="1"/>
</dbReference>
<dbReference type="PANTHER" id="PTHR23285:SF7">
    <property type="entry name" value="LD09246P1"/>
    <property type="match status" value="1"/>
</dbReference>
<gene>
    <name evidence="2" type="ORF">Pmani_017310</name>
</gene>
<accession>A0AAE1PQF1</accession>
<sequence>MPASSLFAEMERPTPTPSSTSAMDEQRALQLALELSLIGLNNDSPVAGTNEPEHYAAVVQGLDAGERAGNTKRSQNMTECVAVPSSEHVAEIVGRQGGGEELRAQDKGHYQWPCTALPHVHLDLHPCNPPGQPSGPPVFMGANAHKPK</sequence>
<dbReference type="GO" id="GO:0003723">
    <property type="term" value="F:RNA binding"/>
    <property type="evidence" value="ECO:0007669"/>
    <property type="project" value="InterPro"/>
</dbReference>
<reference evidence="2" key="1">
    <citation type="submission" date="2023-11" db="EMBL/GenBank/DDBJ databases">
        <title>Genome assemblies of two species of porcelain crab, Petrolisthes cinctipes and Petrolisthes manimaculis (Anomura: Porcellanidae).</title>
        <authorList>
            <person name="Angst P."/>
        </authorList>
    </citation>
    <scope>NUCLEOTIDE SEQUENCE</scope>
    <source>
        <strain evidence="2">PB745_02</strain>
        <tissue evidence="2">Gill</tissue>
    </source>
</reference>
<dbReference type="InterPro" id="IPR047227">
    <property type="entry name" value="MEX3"/>
</dbReference>
<name>A0AAE1PQF1_9EUCA</name>
<comment type="caution">
    <text evidence="2">The sequence shown here is derived from an EMBL/GenBank/DDBJ whole genome shotgun (WGS) entry which is preliminary data.</text>
</comment>
<feature type="compositionally biased region" description="Pro residues" evidence="1">
    <location>
        <begin position="127"/>
        <end position="136"/>
    </location>
</feature>
<dbReference type="Proteomes" id="UP001292094">
    <property type="component" value="Unassembled WGS sequence"/>
</dbReference>
<feature type="region of interest" description="Disordered" evidence="1">
    <location>
        <begin position="1"/>
        <end position="25"/>
    </location>
</feature>
<proteinExistence type="predicted"/>
<evidence type="ECO:0000256" key="1">
    <source>
        <dbReference type="SAM" id="MobiDB-lite"/>
    </source>
</evidence>
<evidence type="ECO:0000313" key="3">
    <source>
        <dbReference type="Proteomes" id="UP001292094"/>
    </source>
</evidence>
<keyword evidence="3" id="KW-1185">Reference proteome</keyword>
<feature type="region of interest" description="Disordered" evidence="1">
    <location>
        <begin position="127"/>
        <end position="148"/>
    </location>
</feature>
<dbReference type="EMBL" id="JAWZYT010001548">
    <property type="protein sequence ID" value="KAK4311167.1"/>
    <property type="molecule type" value="Genomic_DNA"/>
</dbReference>
<dbReference type="AlphaFoldDB" id="A0AAE1PQF1"/>